<dbReference type="FunFam" id="1.10.510.10:FF:000072">
    <property type="entry name" value="AP2 associated kinase 1"/>
    <property type="match status" value="1"/>
</dbReference>
<dbReference type="GO" id="GO:0005905">
    <property type="term" value="C:clathrin-coated pit"/>
    <property type="evidence" value="ECO:0007669"/>
    <property type="project" value="UniProtKB-SubCell"/>
</dbReference>
<feature type="compositionally biased region" description="Pro residues" evidence="17">
    <location>
        <begin position="437"/>
        <end position="448"/>
    </location>
</feature>
<dbReference type="GO" id="GO:0005524">
    <property type="term" value="F:ATP binding"/>
    <property type="evidence" value="ECO:0007669"/>
    <property type="project" value="UniProtKB-KW"/>
</dbReference>
<feature type="compositionally biased region" description="Basic and acidic residues" evidence="17">
    <location>
        <begin position="1"/>
        <end position="11"/>
    </location>
</feature>
<keyword evidence="5" id="KW-0254">Endocytosis</keyword>
<keyword evidence="7" id="KW-0547">Nucleotide-binding</keyword>
<dbReference type="Pfam" id="PF00069">
    <property type="entry name" value="Pkinase"/>
    <property type="match status" value="1"/>
</dbReference>
<organism evidence="19 20">
    <name type="scientific">Sus scrofa</name>
    <name type="common">Pig</name>
    <dbReference type="NCBI Taxonomy" id="9823"/>
    <lineage>
        <taxon>Eukaryota</taxon>
        <taxon>Metazoa</taxon>
        <taxon>Chordata</taxon>
        <taxon>Craniata</taxon>
        <taxon>Vertebrata</taxon>
        <taxon>Euteleostomi</taxon>
        <taxon>Mammalia</taxon>
        <taxon>Eutheria</taxon>
        <taxon>Laurasiatheria</taxon>
        <taxon>Artiodactyla</taxon>
        <taxon>Suina</taxon>
        <taxon>Suidae</taxon>
        <taxon>Sus</taxon>
    </lineage>
</organism>
<feature type="compositionally biased region" description="Polar residues" evidence="17">
    <location>
        <begin position="682"/>
        <end position="706"/>
    </location>
</feature>
<dbReference type="Ensembl" id="ENSSSCT00055037855.1">
    <property type="protein sequence ID" value="ENSSSCP00055030088.1"/>
    <property type="gene ID" value="ENSSSCG00055017795.1"/>
</dbReference>
<feature type="compositionally biased region" description="Low complexity" evidence="17">
    <location>
        <begin position="480"/>
        <end position="520"/>
    </location>
</feature>
<keyword evidence="6" id="KW-0808">Transferase</keyword>
<comment type="catalytic activity">
    <reaction evidence="12">
        <text>L-threonyl-[protein] + ATP = O-phospho-L-threonyl-[protein] + ADP + H(+)</text>
        <dbReference type="Rhea" id="RHEA:46608"/>
        <dbReference type="Rhea" id="RHEA-COMP:11060"/>
        <dbReference type="Rhea" id="RHEA-COMP:11605"/>
        <dbReference type="ChEBI" id="CHEBI:15378"/>
        <dbReference type="ChEBI" id="CHEBI:30013"/>
        <dbReference type="ChEBI" id="CHEBI:30616"/>
        <dbReference type="ChEBI" id="CHEBI:61977"/>
        <dbReference type="ChEBI" id="CHEBI:456216"/>
        <dbReference type="EC" id="2.7.11.1"/>
    </reaction>
</comment>
<keyword evidence="10" id="KW-0168">Coated pit</keyword>
<feature type="compositionally biased region" description="Low complexity" evidence="17">
    <location>
        <begin position="449"/>
        <end position="472"/>
    </location>
</feature>
<evidence type="ECO:0000256" key="8">
    <source>
        <dbReference type="ARBA" id="ARBA00022777"/>
    </source>
</evidence>
<feature type="compositionally biased region" description="Polar residues" evidence="17">
    <location>
        <begin position="820"/>
        <end position="837"/>
    </location>
</feature>
<keyword evidence="3" id="KW-0723">Serine/threonine-protein kinase</keyword>
<dbReference type="InterPro" id="IPR008271">
    <property type="entry name" value="Ser/Thr_kinase_AS"/>
</dbReference>
<evidence type="ECO:0000256" key="12">
    <source>
        <dbReference type="ARBA" id="ARBA00047899"/>
    </source>
</evidence>
<evidence type="ECO:0000259" key="18">
    <source>
        <dbReference type="PROSITE" id="PS50011"/>
    </source>
</evidence>
<dbReference type="PANTHER" id="PTHR47907:SF5">
    <property type="entry name" value="AP2 ASSOCIATED KINASE 1"/>
    <property type="match status" value="1"/>
</dbReference>
<dbReference type="EC" id="2.7.11.1" evidence="2"/>
<comment type="catalytic activity">
    <reaction evidence="13">
        <text>L-seryl-[protein] + ATP = O-phospho-L-seryl-[protein] + ADP + H(+)</text>
        <dbReference type="Rhea" id="RHEA:17989"/>
        <dbReference type="Rhea" id="RHEA-COMP:9863"/>
        <dbReference type="Rhea" id="RHEA-COMP:11604"/>
        <dbReference type="ChEBI" id="CHEBI:15378"/>
        <dbReference type="ChEBI" id="CHEBI:29999"/>
        <dbReference type="ChEBI" id="CHEBI:30616"/>
        <dbReference type="ChEBI" id="CHEBI:83421"/>
        <dbReference type="ChEBI" id="CHEBI:456216"/>
        <dbReference type="EC" id="2.7.11.1"/>
    </reaction>
</comment>
<feature type="region of interest" description="Disordered" evidence="17">
    <location>
        <begin position="581"/>
        <end position="643"/>
    </location>
</feature>
<evidence type="ECO:0000256" key="5">
    <source>
        <dbReference type="ARBA" id="ARBA00022583"/>
    </source>
</evidence>
<evidence type="ECO:0000256" key="7">
    <source>
        <dbReference type="ARBA" id="ARBA00022741"/>
    </source>
</evidence>
<dbReference type="PROSITE" id="PS00108">
    <property type="entry name" value="PROTEIN_KINASE_ST"/>
    <property type="match status" value="1"/>
</dbReference>
<keyword evidence="10" id="KW-0472">Membrane</keyword>
<dbReference type="GO" id="GO:0004674">
    <property type="term" value="F:protein serine/threonine kinase activity"/>
    <property type="evidence" value="ECO:0007669"/>
    <property type="project" value="UniProtKB-KW"/>
</dbReference>
<sequence length="886" mass="95627">MKKFFDSRREQGGSGLGSGSSGGGGSTSGLGSGYIGRVFGIGRQQVTVDEVLAEGGFAIVFLVRTSNGMKCALKRMFVNNEHDLQVCKREIQIMRDLSGHKNIVGYIDSSINNVSSGDVWEVLILMDFCRGGQVVNLMNQRLQTGFTESEVLQIFCDTCEAVARLHQCKTPIIHRDLKVENILLHDRGHYVLCDFGSATNKFQNPQTEGVNAVEDEIKKYTTLSYRAPEMVNLYSGKIITTKADIWALGCLLYKLCYFTLPFGESQVAICDGNFTIPDNSRYSQDMHCLIRYMLEPDPDKRPDIYQVSFFSFKLLKKECPVPNVQNSPIPAKLPEPVKASEAAAKKTQPKARLTDPIPTTETSIAPRQRPKAGQTQPNPGILPIQPALTPRKRAMVQPPPQVAGSSNQPGLLASVPQPKTQAPPSQPLPQSQAKQPQAPPAPQQPPSAPAQGLPAQAQATPQHQQQLFLKQQPQPPQPQPQAQAPPAAQQPSGTFYQQQQQQQQQQAQAQQFQAVHPAAQQPAIAQFPAVSQGSSQQQLIQNFYQQQQQQQQQQQLATTLHQQQLLTQQAALQQKTTVAAIQPPQAQPATASQPPPAQEPAQIQAPVRQQPKVQTTPPPAIQGQKLGSLTPPSSPKAQRAGHRRILSDVTHSAVFGVPASKSTQLLQAAAAEASLNKSKSATTTPSGSPRASQQNVYNPSEGSTWNPFDDDNFSKLTAEELLNKDFAKLGEGKHPEKLGGSAESLIPGFQPTQGDAFAASSFAAGTAEKRKGGQAVDSSLPLLSVSDPFIPLQVPDAPEKADVAVESLIPGLEPPVPQRLPSQTESVASNRTGQSGVSAAAGTGQCEEPSESGFPPETAGSWAYFTAWLLPPGTEAWGYYTPASRY</sequence>
<evidence type="ECO:0000256" key="2">
    <source>
        <dbReference type="ARBA" id="ARBA00012513"/>
    </source>
</evidence>
<dbReference type="SMART" id="SM00220">
    <property type="entry name" value="S_TKc"/>
    <property type="match status" value="1"/>
</dbReference>
<evidence type="ECO:0000256" key="9">
    <source>
        <dbReference type="ARBA" id="ARBA00022840"/>
    </source>
</evidence>
<reference evidence="19" key="1">
    <citation type="submission" date="2025-05" db="UniProtKB">
        <authorList>
            <consortium name="Ensembl"/>
        </authorList>
    </citation>
    <scope>IDENTIFICATION</scope>
</reference>
<keyword evidence="4" id="KW-0597">Phosphoprotein</keyword>
<protein>
    <recommendedName>
        <fullName evidence="14">AP2-associated protein kinase 1</fullName>
        <ecNumber evidence="2">2.7.11.1</ecNumber>
    </recommendedName>
    <alternativeName>
        <fullName evidence="15">Adaptor-associated kinase 1</fullName>
    </alternativeName>
</protein>
<name>A0A8D0WLC3_PIG</name>
<dbReference type="GO" id="GO:0006897">
    <property type="term" value="P:endocytosis"/>
    <property type="evidence" value="ECO:0007669"/>
    <property type="project" value="UniProtKB-KW"/>
</dbReference>
<dbReference type="Proteomes" id="UP000694724">
    <property type="component" value="Unplaced"/>
</dbReference>
<evidence type="ECO:0000256" key="3">
    <source>
        <dbReference type="ARBA" id="ARBA00022527"/>
    </source>
</evidence>
<keyword evidence="9" id="KW-0067">ATP-binding</keyword>
<dbReference type="Proteomes" id="UP000694570">
    <property type="component" value="Unplaced"/>
</dbReference>
<dbReference type="GO" id="GO:0098793">
    <property type="term" value="C:presynapse"/>
    <property type="evidence" value="ECO:0007669"/>
    <property type="project" value="UniProtKB-SubCell"/>
</dbReference>
<evidence type="ECO:0000256" key="4">
    <source>
        <dbReference type="ARBA" id="ARBA00022553"/>
    </source>
</evidence>
<dbReference type="PROSITE" id="PS50011">
    <property type="entry name" value="PROTEIN_KINASE_DOM"/>
    <property type="match status" value="1"/>
</dbReference>
<feature type="compositionally biased region" description="Gly residues" evidence="17">
    <location>
        <begin position="12"/>
        <end position="25"/>
    </location>
</feature>
<accession>A0A8D0WLC3</accession>
<evidence type="ECO:0000256" key="16">
    <source>
        <dbReference type="ARBA" id="ARBA00054570"/>
    </source>
</evidence>
<dbReference type="PANTHER" id="PTHR47907">
    <property type="entry name" value="PROTEIN KINASE DOMAIN-CONTAINING PROTEIN"/>
    <property type="match status" value="1"/>
</dbReference>
<feature type="domain" description="Protein kinase" evidence="18">
    <location>
        <begin position="46"/>
        <end position="315"/>
    </location>
</feature>
<dbReference type="Ensembl" id="ENSSSCT00030048606.1">
    <property type="protein sequence ID" value="ENSSSCP00030021972.1"/>
    <property type="gene ID" value="ENSSSCG00030034957.1"/>
</dbReference>
<comment type="subcellular location">
    <subcellularLocation>
        <location evidence="1">Membrane</location>
        <location evidence="1">Clathrin-coated pit</location>
    </subcellularLocation>
    <subcellularLocation>
        <location evidence="11">Presynapse</location>
    </subcellularLocation>
</comment>
<evidence type="ECO:0000256" key="14">
    <source>
        <dbReference type="ARBA" id="ARBA00049733"/>
    </source>
</evidence>
<evidence type="ECO:0000256" key="17">
    <source>
        <dbReference type="SAM" id="MobiDB-lite"/>
    </source>
</evidence>
<gene>
    <name evidence="19" type="primary">AAK1</name>
</gene>
<keyword evidence="8" id="KW-0418">Kinase</keyword>
<dbReference type="InterPro" id="IPR011009">
    <property type="entry name" value="Kinase-like_dom_sf"/>
</dbReference>
<evidence type="ECO:0000313" key="20">
    <source>
        <dbReference type="Proteomes" id="UP000694570"/>
    </source>
</evidence>
<feature type="compositionally biased region" description="Low complexity" evidence="17">
    <location>
        <begin position="581"/>
        <end position="592"/>
    </location>
</feature>
<feature type="region of interest" description="Disordered" evidence="17">
    <location>
        <begin position="812"/>
        <end position="857"/>
    </location>
</feature>
<proteinExistence type="predicted"/>
<dbReference type="SUPFAM" id="SSF56112">
    <property type="entry name" value="Protein kinase-like (PK-like)"/>
    <property type="match status" value="1"/>
</dbReference>
<feature type="region of interest" description="Disordered" evidence="17">
    <location>
        <begin position="327"/>
        <end position="520"/>
    </location>
</feature>
<evidence type="ECO:0000256" key="10">
    <source>
        <dbReference type="ARBA" id="ARBA00023176"/>
    </source>
</evidence>
<dbReference type="InterPro" id="IPR000719">
    <property type="entry name" value="Prot_kinase_dom"/>
</dbReference>
<dbReference type="Ensembl" id="ENSSSCT00065040702.1">
    <property type="protein sequence ID" value="ENSSSCP00065017221.1"/>
    <property type="gene ID" value="ENSSSCG00065030135.1"/>
</dbReference>
<evidence type="ECO:0000256" key="13">
    <source>
        <dbReference type="ARBA" id="ARBA00048679"/>
    </source>
</evidence>
<dbReference type="CDD" id="cd14037">
    <property type="entry name" value="STKc_NAK_like"/>
    <property type="match status" value="1"/>
</dbReference>
<feature type="region of interest" description="Disordered" evidence="17">
    <location>
        <begin position="674"/>
        <end position="711"/>
    </location>
</feature>
<comment type="function">
    <text evidence="16">Regulates clathrin-mediated endocytosis by phosphorylating the AP2M1/mu2 subunit of the adaptor protein complex 2 (AP-2) which ensures high affinity binding of AP-2 to cargo membrane proteins during the initial stages of endocytosis. Preferentially, may phosphorylate substrates on threonine residues. Regulates phosphorylation of other AP-2 subunits as well as AP-2 localization and AP-2-mediated internalization of ligand complexes. Phosphorylates NUMB and regulates its cellular localization, promoting NUMB localization to endosomes. Binds to and stabilizes the activated form of NOTCH1, increases its localization in endosomes and regulates its transcriptional activity.</text>
</comment>
<evidence type="ECO:0000313" key="19">
    <source>
        <dbReference type="Ensembl" id="ENSSSCP00030021972.1"/>
    </source>
</evidence>
<dbReference type="Gene3D" id="1.10.510.10">
    <property type="entry name" value="Transferase(Phosphotransferase) domain 1"/>
    <property type="match status" value="1"/>
</dbReference>
<dbReference type="InterPro" id="IPR051744">
    <property type="entry name" value="AP2_assoc_SerThr_kinase"/>
</dbReference>
<evidence type="ECO:0000256" key="15">
    <source>
        <dbReference type="ARBA" id="ARBA00049799"/>
    </source>
</evidence>
<evidence type="ECO:0000256" key="1">
    <source>
        <dbReference type="ARBA" id="ARBA00004600"/>
    </source>
</evidence>
<dbReference type="AlphaFoldDB" id="A0A8D0WLC3"/>
<evidence type="ECO:0000256" key="11">
    <source>
        <dbReference type="ARBA" id="ARBA00034106"/>
    </source>
</evidence>
<evidence type="ECO:0000256" key="6">
    <source>
        <dbReference type="ARBA" id="ARBA00022679"/>
    </source>
</evidence>
<feature type="region of interest" description="Disordered" evidence="17">
    <location>
        <begin position="1"/>
        <end position="25"/>
    </location>
</feature>
<dbReference type="Proteomes" id="UP000694725">
    <property type="component" value="Unplaced"/>
</dbReference>